<accession>A0A0G4I1D3</accession>
<keyword evidence="4" id="KW-0274">FAD</keyword>
<evidence type="ECO:0000256" key="6">
    <source>
        <dbReference type="ARBA" id="ARBA00023027"/>
    </source>
</evidence>
<dbReference type="PhylomeDB" id="A0A0G4I1D3"/>
<organism evidence="8">
    <name type="scientific">Chromera velia CCMP2878</name>
    <dbReference type="NCBI Taxonomy" id="1169474"/>
    <lineage>
        <taxon>Eukaryota</taxon>
        <taxon>Sar</taxon>
        <taxon>Alveolata</taxon>
        <taxon>Colpodellida</taxon>
        <taxon>Chromeraceae</taxon>
        <taxon>Chromera</taxon>
    </lineage>
</organism>
<dbReference type="Gene3D" id="3.50.50.60">
    <property type="entry name" value="FAD/NAD(P)-binding domain"/>
    <property type="match status" value="2"/>
</dbReference>
<comment type="similarity">
    <text evidence="1">Belongs to the carotenoid/retinoid oxidoreductase family. CrtISO subfamily.</text>
</comment>
<keyword evidence="7" id="KW-1133">Transmembrane helix</keyword>
<keyword evidence="5" id="KW-0521">NADP</keyword>
<keyword evidence="6" id="KW-0520">NAD</keyword>
<dbReference type="VEuPathDB" id="CryptoDB:Cvel_10123"/>
<dbReference type="Pfam" id="PF13450">
    <property type="entry name" value="NAD_binding_8"/>
    <property type="match status" value="1"/>
</dbReference>
<dbReference type="SUPFAM" id="SSF51905">
    <property type="entry name" value="FAD/NAD(P)-binding domain"/>
    <property type="match status" value="1"/>
</dbReference>
<evidence type="ECO:0000256" key="3">
    <source>
        <dbReference type="ARBA" id="ARBA00022729"/>
    </source>
</evidence>
<dbReference type="PANTHER" id="PTHR46091">
    <property type="entry name" value="BLR7054 PROTEIN"/>
    <property type="match status" value="1"/>
</dbReference>
<keyword evidence="7" id="KW-0472">Membrane</keyword>
<protein>
    <recommendedName>
        <fullName evidence="9">Amine oxidase domain-containing protein</fullName>
    </recommendedName>
</protein>
<keyword evidence="2" id="KW-0285">Flavoprotein</keyword>
<evidence type="ECO:0000256" key="1">
    <source>
        <dbReference type="ARBA" id="ARBA00005855"/>
    </source>
</evidence>
<dbReference type="InterPro" id="IPR052206">
    <property type="entry name" value="Retinol_saturase"/>
</dbReference>
<dbReference type="PANTHER" id="PTHR46091:SF3">
    <property type="entry name" value="AMINE OXIDASE DOMAIN-CONTAINING PROTEIN"/>
    <property type="match status" value="1"/>
</dbReference>
<sequence>MGPSSRGTRCGGGVVSLVLCCSLFAVFGSSFLLRHGTLHSPSAPFPRLSRGWLRTEGKGWLTVSASRETLKEDTPVQPVKKHRDGVRRPFKKEEIPEDVDYVIVGSGIGGLWVAAALAKLKGYKCVVLEQHYLAGGYQHSFVRKGKYEFPPGLHYIANLEVCLPLLQAVSDPEAFKELSFERSGNVTVADEALVRETGTPVSHEVFVGNDSVPIRVCEGRARVEAELVRHFPREREAIRRFLEIVEEAKWLPGMFMTFKAFSPPVQRLLVNLVPGCQHYMRHARLSAEEALEDLTKDQMLRTVLSAFGGDLGEALRDGSFVMQAAVLGHVMEGCYFPRTGPMAFVRCVVPTIENVGGAVFTKARVDKILVEEKPASLVSKVLHPGKELDARAVGVRMEDGTEIRAKRGVISDAGMGVTLSELLQPEIVGRHLSHTQEVVKRHSGGISHALAFIGLNGTNAALGLKSSSLYYIPTASNRSRFVDESGEVEASLIQDWYRDTLLDPSVPSVSAGMVFPSAKDPHTTEERFPGKSSALLFSEARPEEFLPMVLEKRGKKGFVEKTEAYKEAKELVGKKMLRAFLDHFPDLEDKIELFEVGTPLTSLHYVNRAETLGLRHTPARMTDLELRPDTPVEGLFFTGQDVAFAGWAGAMVGATVCAQRVLQYSVVDLLTGNTLLKGLGQGQHEAEMKKKVLAVVAEATMRANGAGGRIGQTTAPPLPA</sequence>
<evidence type="ECO:0000313" key="8">
    <source>
        <dbReference type="EMBL" id="CEM50694.1"/>
    </source>
</evidence>
<evidence type="ECO:0000256" key="7">
    <source>
        <dbReference type="SAM" id="Phobius"/>
    </source>
</evidence>
<feature type="transmembrane region" description="Helical" evidence="7">
    <location>
        <begin position="12"/>
        <end position="33"/>
    </location>
</feature>
<reference evidence="8" key="1">
    <citation type="submission" date="2014-11" db="EMBL/GenBank/DDBJ databases">
        <authorList>
            <person name="Otto D Thomas"/>
            <person name="Naeem Raeece"/>
        </authorList>
    </citation>
    <scope>NUCLEOTIDE SEQUENCE</scope>
</reference>
<dbReference type="AlphaFoldDB" id="A0A0G4I1D3"/>
<dbReference type="InterPro" id="IPR036188">
    <property type="entry name" value="FAD/NAD-bd_sf"/>
</dbReference>
<keyword evidence="7" id="KW-0812">Transmembrane</keyword>
<evidence type="ECO:0000256" key="4">
    <source>
        <dbReference type="ARBA" id="ARBA00022827"/>
    </source>
</evidence>
<evidence type="ECO:0008006" key="9">
    <source>
        <dbReference type="Google" id="ProtNLM"/>
    </source>
</evidence>
<gene>
    <name evidence="8" type="ORF">Cvel_10123</name>
</gene>
<dbReference type="EMBL" id="CDMZ01004726">
    <property type="protein sequence ID" value="CEM50694.1"/>
    <property type="molecule type" value="Genomic_DNA"/>
</dbReference>
<proteinExistence type="inferred from homology"/>
<evidence type="ECO:0000256" key="5">
    <source>
        <dbReference type="ARBA" id="ARBA00022857"/>
    </source>
</evidence>
<keyword evidence="3" id="KW-0732">Signal</keyword>
<evidence type="ECO:0000256" key="2">
    <source>
        <dbReference type="ARBA" id="ARBA00022630"/>
    </source>
</evidence>
<name>A0A0G4I1D3_9ALVE</name>